<dbReference type="Proteomes" id="UP000078348">
    <property type="component" value="Unassembled WGS sequence"/>
</dbReference>
<feature type="domain" description="Glutaminyl-tRNA synthetase class Ib non-specific RNA-binding" evidence="12">
    <location>
        <begin position="166"/>
        <end position="220"/>
    </location>
</feature>
<dbReference type="SUPFAM" id="SSF50715">
    <property type="entry name" value="Ribosomal protein L25-like"/>
    <property type="match status" value="1"/>
</dbReference>
<protein>
    <recommendedName>
        <fullName evidence="1">glutamine--tRNA ligase</fullName>
        <ecNumber evidence="1">6.1.1.18</ecNumber>
    </recommendedName>
</protein>
<evidence type="ECO:0000256" key="1">
    <source>
        <dbReference type="ARBA" id="ARBA00012836"/>
    </source>
</evidence>
<dbReference type="GO" id="GO:0004819">
    <property type="term" value="F:glutamine-tRNA ligase activity"/>
    <property type="evidence" value="ECO:0007669"/>
    <property type="project" value="UniProtKB-EC"/>
</dbReference>
<accession>A0A196S925</accession>
<dbReference type="InterPro" id="IPR050132">
    <property type="entry name" value="Gln/Glu-tRNA_Ligase"/>
</dbReference>
<dbReference type="InterPro" id="IPR004514">
    <property type="entry name" value="Gln-tRNA-synth"/>
</dbReference>
<dbReference type="FunFam" id="1.10.10.2420:FF:000001">
    <property type="entry name" value="Glutamine--tRNA ligase cytoplasmic"/>
    <property type="match status" value="1"/>
</dbReference>
<dbReference type="Gene3D" id="1.10.8.1290">
    <property type="entry name" value="Glutaminyl-tRNA synthetase, non-specific RNA binding region part 1, domain 1"/>
    <property type="match status" value="1"/>
</dbReference>
<evidence type="ECO:0000256" key="7">
    <source>
        <dbReference type="ARBA" id="ARBA00048270"/>
    </source>
</evidence>
<feature type="compositionally biased region" description="Basic and acidic residues" evidence="9">
    <location>
        <begin position="201"/>
        <end position="223"/>
    </location>
</feature>
<evidence type="ECO:0000259" key="11">
    <source>
        <dbReference type="Pfam" id="PF03950"/>
    </source>
</evidence>
<dbReference type="InterPro" id="IPR020056">
    <property type="entry name" value="Rbsml_bL25/Gln-tRNA_synth_N"/>
</dbReference>
<feature type="domain" description="Glutamyl/glutaminyl-tRNA synthetase class Ib anti-codon binding" evidence="11">
    <location>
        <begin position="566"/>
        <end position="665"/>
    </location>
</feature>
<keyword evidence="4 8" id="KW-0067">ATP-binding</keyword>
<evidence type="ECO:0000256" key="8">
    <source>
        <dbReference type="RuleBase" id="RU363037"/>
    </source>
</evidence>
<evidence type="ECO:0000256" key="3">
    <source>
        <dbReference type="ARBA" id="ARBA00022741"/>
    </source>
</evidence>
<dbReference type="InterPro" id="IPR014729">
    <property type="entry name" value="Rossmann-like_a/b/a_fold"/>
</dbReference>
<dbReference type="Gene3D" id="3.40.50.620">
    <property type="entry name" value="HUPs"/>
    <property type="match status" value="1"/>
</dbReference>
<dbReference type="Gene3D" id="1.10.10.2420">
    <property type="match status" value="1"/>
</dbReference>
<evidence type="ECO:0000256" key="4">
    <source>
        <dbReference type="ARBA" id="ARBA00022840"/>
    </source>
</evidence>
<keyword evidence="2 8" id="KW-0436">Ligase</keyword>
<dbReference type="InterPro" id="IPR001412">
    <property type="entry name" value="aa-tRNA-synth_I_CS"/>
</dbReference>
<proteinExistence type="inferred from homology"/>
<dbReference type="PROSITE" id="PS00178">
    <property type="entry name" value="AA_TRNA_LIGASE_I"/>
    <property type="match status" value="1"/>
</dbReference>
<reference evidence="15 16" key="1">
    <citation type="submission" date="2016-05" db="EMBL/GenBank/DDBJ databases">
        <title>Nuclear genome of Blastocystis sp. subtype 1 NandII.</title>
        <authorList>
            <person name="Gentekaki E."/>
            <person name="Curtis B."/>
            <person name="Stairs C."/>
            <person name="Eme L."/>
            <person name="Herman E."/>
            <person name="Klimes V."/>
            <person name="Arias M.C."/>
            <person name="Elias M."/>
            <person name="Hilliou F."/>
            <person name="Klute M."/>
            <person name="Malik S.-B."/>
            <person name="Pightling A."/>
            <person name="Rachubinski R."/>
            <person name="Salas D."/>
            <person name="Schlacht A."/>
            <person name="Suga H."/>
            <person name="Archibald J."/>
            <person name="Ball S.G."/>
            <person name="Clark G."/>
            <person name="Dacks J."/>
            <person name="Van Der Giezen M."/>
            <person name="Tsaousis A."/>
            <person name="Roger A."/>
        </authorList>
    </citation>
    <scope>NUCLEOTIDE SEQUENCE [LARGE SCALE GENOMIC DNA]</scope>
    <source>
        <strain evidence="16">ATCC 50177 / NandII</strain>
    </source>
</reference>
<dbReference type="PANTHER" id="PTHR43097">
    <property type="entry name" value="GLUTAMINE-TRNA LIGASE"/>
    <property type="match status" value="1"/>
</dbReference>
<dbReference type="AlphaFoldDB" id="A0A196S925"/>
<evidence type="ECO:0000256" key="5">
    <source>
        <dbReference type="ARBA" id="ARBA00022917"/>
    </source>
</evidence>
<keyword evidence="16" id="KW-1185">Reference proteome</keyword>
<keyword evidence="6 8" id="KW-0030">Aminoacyl-tRNA synthetase</keyword>
<dbReference type="InterPro" id="IPR007639">
    <property type="entry name" value="Gln-tRNA-synth_Ib_RNA-bd_N"/>
</dbReference>
<dbReference type="Gene3D" id="2.40.240.10">
    <property type="entry name" value="Ribosomal Protein L25, Chain P"/>
    <property type="match status" value="2"/>
</dbReference>
<dbReference type="FunFam" id="3.40.50.620:FF:000037">
    <property type="entry name" value="Glutamine--tRNA ligase cytoplasmic"/>
    <property type="match status" value="1"/>
</dbReference>
<evidence type="ECO:0000259" key="14">
    <source>
        <dbReference type="Pfam" id="PF20974"/>
    </source>
</evidence>
<dbReference type="InterPro" id="IPR042559">
    <property type="entry name" value="Gln-tRNA-synth_Ib_RNA-bd_N_2"/>
</dbReference>
<dbReference type="PANTHER" id="PTHR43097:SF4">
    <property type="entry name" value="GLUTAMINE--TRNA LIGASE"/>
    <property type="match status" value="1"/>
</dbReference>
<dbReference type="STRING" id="478820.A0A196S925"/>
<comment type="similarity">
    <text evidence="8">Belongs to the class-I aminoacyl-tRNA synthetase family.</text>
</comment>
<comment type="caution">
    <text evidence="15">The sequence shown here is derived from an EMBL/GenBank/DDBJ whole genome shotgun (WGS) entry which is preliminary data.</text>
</comment>
<feature type="domain" description="Glutaminyl-tRNA synthetase class Ib non-specific RNA-binding" evidence="13">
    <location>
        <begin position="4"/>
        <end position="162"/>
    </location>
</feature>
<evidence type="ECO:0000256" key="2">
    <source>
        <dbReference type="ARBA" id="ARBA00022598"/>
    </source>
</evidence>
<feature type="region of interest" description="Disordered" evidence="9">
    <location>
        <begin position="185"/>
        <end position="223"/>
    </location>
</feature>
<dbReference type="InterPro" id="IPR020058">
    <property type="entry name" value="Glu/Gln-tRNA-synth_Ib_cat-dom"/>
</dbReference>
<dbReference type="Pfam" id="PF20974">
    <property type="entry name" value="tRNA-synt_1c_C2"/>
    <property type="match status" value="1"/>
</dbReference>
<comment type="catalytic activity">
    <reaction evidence="7">
        <text>tRNA(Gln) + L-glutamine + ATP = L-glutaminyl-tRNA(Gln) + AMP + diphosphate</text>
        <dbReference type="Rhea" id="RHEA:20121"/>
        <dbReference type="Rhea" id="RHEA-COMP:9662"/>
        <dbReference type="Rhea" id="RHEA-COMP:9681"/>
        <dbReference type="ChEBI" id="CHEBI:30616"/>
        <dbReference type="ChEBI" id="CHEBI:33019"/>
        <dbReference type="ChEBI" id="CHEBI:58359"/>
        <dbReference type="ChEBI" id="CHEBI:78442"/>
        <dbReference type="ChEBI" id="CHEBI:78521"/>
        <dbReference type="ChEBI" id="CHEBI:456215"/>
        <dbReference type="EC" id="6.1.1.18"/>
    </reaction>
</comment>
<dbReference type="GO" id="GO:0005524">
    <property type="term" value="F:ATP binding"/>
    <property type="evidence" value="ECO:0007669"/>
    <property type="project" value="UniProtKB-KW"/>
</dbReference>
<evidence type="ECO:0000259" key="10">
    <source>
        <dbReference type="Pfam" id="PF00749"/>
    </source>
</evidence>
<evidence type="ECO:0000256" key="6">
    <source>
        <dbReference type="ARBA" id="ARBA00023146"/>
    </source>
</evidence>
<name>A0A196S925_BLAHN</name>
<dbReference type="Pfam" id="PF03950">
    <property type="entry name" value="tRNA-synt_1c_C"/>
    <property type="match status" value="1"/>
</dbReference>
<dbReference type="InterPro" id="IPR042558">
    <property type="entry name" value="Gln-tRNA-synth_Ib_RNA-bd_N_1"/>
</dbReference>
<sequence>MEDYSSAFQAIGLDAKTIDNLLKSKKKAAELMDVIKEAGVTNGCDRAMGNLLYNVSTMVPTSARAYRPAVLKLVVEGKINSNLQITEAVSYLKKLPANAVLDQAALETACGAGIEVTEEEIKDAVNALIEKNKEALMTQRYCFPISQLMYAMKEGRMKWADGKKMREIFDAAILALLGPKTAADTEAMESGKKKGKKDAKKKVETVEPEVEKEKEGFEGRDLETSKNSAELIAQHLKATGGKIRCRFPPEPNGYLHIGHAKSMYLNFKGAFERVGKEGETVLRFDDTNPEAEKLEFIDNIKEDVAWLGWKPCQVNFGSDNFDKLYEFAVQLIKMGKAYVDHQTPEEIKRSREIAQECSREGGRKDLNPESPWRNRSVEENLRLFEDMRKGKFAEGEATLRMKIDMRSPNPCMWDPVAYRIKYINHPHVGDKWCIYPSYDFQHCLVDSLENIDYSLCTLEFEVRRESYYWLVDQLNVWRAYVWEFGRLNITNTVMSKRKLKYMVMNHIVHGWDDPRMPTIKGLRRRGYTADAINAFCADISVTRTTMTTIDWSRLEHFVKEDLDGKAPRAFAVLRPVRVVLTNKPEDFFTVVKAPLFPKDPAKGERELPYQRVLFVDRDDVKLEDEPKFLGFAPGRVVSLKYADVVRCDEVVCDEKGEVREVRCTVLSEEEAKDATANKKRKLGSMHWLAGAKLGEEPARAEVRLYNHLFLEEDPSVLDDWVAHINKDSEIVIGSAMIEQSLASKKVEDHVQFERLGYFVVDKDSRNDRIVYNRTCSLKSN</sequence>
<keyword evidence="3 8" id="KW-0547">Nucleotide-binding</keyword>
<organism evidence="15 16">
    <name type="scientific">Blastocystis sp. subtype 1 (strain ATCC 50177 / NandII)</name>
    <dbReference type="NCBI Taxonomy" id="478820"/>
    <lineage>
        <taxon>Eukaryota</taxon>
        <taxon>Sar</taxon>
        <taxon>Stramenopiles</taxon>
        <taxon>Bigyra</taxon>
        <taxon>Opalozoa</taxon>
        <taxon>Opalinata</taxon>
        <taxon>Blastocystidae</taxon>
        <taxon>Blastocystis</taxon>
    </lineage>
</organism>
<dbReference type="InterPro" id="IPR007638">
    <property type="entry name" value="Gln-tRNA-synth_Ib_RNA-bd_2"/>
</dbReference>
<keyword evidence="5 8" id="KW-0648">Protein biosynthesis</keyword>
<dbReference type="InterPro" id="IPR020059">
    <property type="entry name" value="Glu/Gln-tRNA-synth_Ib_codon-bd"/>
</dbReference>
<dbReference type="EC" id="6.1.1.18" evidence="1"/>
<dbReference type="GO" id="GO:0005829">
    <property type="term" value="C:cytosol"/>
    <property type="evidence" value="ECO:0007669"/>
    <property type="project" value="TreeGrafter"/>
</dbReference>
<dbReference type="InterPro" id="IPR049437">
    <property type="entry name" value="tRNA-synt_1c_C2"/>
</dbReference>
<evidence type="ECO:0000259" key="13">
    <source>
        <dbReference type="Pfam" id="PF04558"/>
    </source>
</evidence>
<dbReference type="SUPFAM" id="SSF52374">
    <property type="entry name" value="Nucleotidylyl transferase"/>
    <property type="match status" value="1"/>
</dbReference>
<dbReference type="NCBIfam" id="TIGR00440">
    <property type="entry name" value="glnS"/>
    <property type="match status" value="1"/>
</dbReference>
<dbReference type="Pfam" id="PF00749">
    <property type="entry name" value="tRNA-synt_1c"/>
    <property type="match status" value="1"/>
</dbReference>
<dbReference type="OrthoDB" id="10250478at2759"/>
<feature type="domain" description="tRNA synthetases class I (E and Q) anti-codon binding" evidence="14">
    <location>
        <begin position="685"/>
        <end position="761"/>
    </location>
</feature>
<dbReference type="Pfam" id="PF04558">
    <property type="entry name" value="tRNA_synt_1c_R1"/>
    <property type="match status" value="1"/>
</dbReference>
<dbReference type="FunFam" id="1.10.8.1290:FF:000002">
    <property type="entry name" value="Glutamine--tRNA ligase cytoplasmic"/>
    <property type="match status" value="1"/>
</dbReference>
<feature type="domain" description="Glutamyl/glutaminyl-tRNA synthetase class Ib catalytic" evidence="10">
    <location>
        <begin position="242"/>
        <end position="563"/>
    </location>
</feature>
<evidence type="ECO:0000313" key="16">
    <source>
        <dbReference type="Proteomes" id="UP000078348"/>
    </source>
</evidence>
<evidence type="ECO:0000259" key="12">
    <source>
        <dbReference type="Pfam" id="PF04557"/>
    </source>
</evidence>
<dbReference type="GO" id="GO:0006425">
    <property type="term" value="P:glutaminyl-tRNA aminoacylation"/>
    <property type="evidence" value="ECO:0007669"/>
    <property type="project" value="InterPro"/>
</dbReference>
<dbReference type="Pfam" id="PF04557">
    <property type="entry name" value="tRNA_synt_1c_R2"/>
    <property type="match status" value="1"/>
</dbReference>
<dbReference type="InterPro" id="IPR011035">
    <property type="entry name" value="Ribosomal_bL25/Gln-tRNA_synth"/>
</dbReference>
<evidence type="ECO:0000313" key="15">
    <source>
        <dbReference type="EMBL" id="OAO13555.1"/>
    </source>
</evidence>
<dbReference type="EMBL" id="LXWW01000373">
    <property type="protein sequence ID" value="OAO13555.1"/>
    <property type="molecule type" value="Genomic_DNA"/>
</dbReference>
<gene>
    <name evidence="15" type="ORF">AV274_4751</name>
</gene>
<evidence type="ECO:0000256" key="9">
    <source>
        <dbReference type="SAM" id="MobiDB-lite"/>
    </source>
</evidence>